<dbReference type="SUPFAM" id="SSF53335">
    <property type="entry name" value="S-adenosyl-L-methionine-dependent methyltransferases"/>
    <property type="match status" value="1"/>
</dbReference>
<dbReference type="InterPro" id="IPR041698">
    <property type="entry name" value="Methyltransf_25"/>
</dbReference>
<name>A0A1F4T9V0_UNCSA</name>
<dbReference type="Proteomes" id="UP000178602">
    <property type="component" value="Unassembled WGS sequence"/>
</dbReference>
<dbReference type="GO" id="GO:0032259">
    <property type="term" value="P:methylation"/>
    <property type="evidence" value="ECO:0007669"/>
    <property type="project" value="UniProtKB-KW"/>
</dbReference>
<dbReference type="CDD" id="cd02440">
    <property type="entry name" value="AdoMet_MTases"/>
    <property type="match status" value="1"/>
</dbReference>
<accession>A0A1F4T9V0</accession>
<keyword evidence="2" id="KW-0808">Transferase</keyword>
<evidence type="ECO:0000313" key="3">
    <source>
        <dbReference type="Proteomes" id="UP000178602"/>
    </source>
</evidence>
<reference evidence="2 3" key="1">
    <citation type="journal article" date="2016" name="Nat. Commun.">
        <title>Thousands of microbial genomes shed light on interconnected biogeochemical processes in an aquifer system.</title>
        <authorList>
            <person name="Anantharaman K."/>
            <person name="Brown C.T."/>
            <person name="Hug L.A."/>
            <person name="Sharon I."/>
            <person name="Castelle C.J."/>
            <person name="Probst A.J."/>
            <person name="Thomas B.C."/>
            <person name="Singh A."/>
            <person name="Wilkins M.J."/>
            <person name="Karaoz U."/>
            <person name="Brodie E.L."/>
            <person name="Williams K.H."/>
            <person name="Hubbard S.S."/>
            <person name="Banfield J.F."/>
        </authorList>
    </citation>
    <scope>NUCLEOTIDE SEQUENCE [LARGE SCALE GENOMIC DNA]</scope>
</reference>
<proteinExistence type="predicted"/>
<gene>
    <name evidence="2" type="ORF">A3K49_07910</name>
</gene>
<organism evidence="2 3">
    <name type="scientific">candidate division WOR-1 bacterium RIFOXYC12_FULL_54_18</name>
    <dbReference type="NCBI Taxonomy" id="1802584"/>
    <lineage>
        <taxon>Bacteria</taxon>
        <taxon>Bacillati</taxon>
        <taxon>Saganbacteria</taxon>
    </lineage>
</organism>
<dbReference type="Pfam" id="PF13649">
    <property type="entry name" value="Methyltransf_25"/>
    <property type="match status" value="1"/>
</dbReference>
<sequence>MKIRESGMPEQERWETFFSPDEILKTLGLGPEIVGAAEFGCGYGTFTIPAARLISGKLFAFDIEPEMIAATKEAAARQGVKNIEARLRDFMVDGTGLEPESVDFAMLFNILHLEHPAVLLLEANRILRKNGKIGIVHWNYDPTTPRGPSMAIRPRPEQCLEWATEAGFSELERFDLKPYHYGIVMSKKGG</sequence>
<dbReference type="EMBL" id="MEUG01000001">
    <property type="protein sequence ID" value="OGC28853.1"/>
    <property type="molecule type" value="Genomic_DNA"/>
</dbReference>
<keyword evidence="2" id="KW-0489">Methyltransferase</keyword>
<dbReference type="InterPro" id="IPR029063">
    <property type="entry name" value="SAM-dependent_MTases_sf"/>
</dbReference>
<comment type="caution">
    <text evidence="2">The sequence shown here is derived from an EMBL/GenBank/DDBJ whole genome shotgun (WGS) entry which is preliminary data.</text>
</comment>
<evidence type="ECO:0000313" key="2">
    <source>
        <dbReference type="EMBL" id="OGC28853.1"/>
    </source>
</evidence>
<evidence type="ECO:0000259" key="1">
    <source>
        <dbReference type="Pfam" id="PF13649"/>
    </source>
</evidence>
<dbReference type="Gene3D" id="3.40.50.150">
    <property type="entry name" value="Vaccinia Virus protein VP39"/>
    <property type="match status" value="1"/>
</dbReference>
<dbReference type="AlphaFoldDB" id="A0A1F4T9V0"/>
<feature type="domain" description="Methyltransferase" evidence="1">
    <location>
        <begin position="38"/>
        <end position="131"/>
    </location>
</feature>
<dbReference type="GO" id="GO:0008168">
    <property type="term" value="F:methyltransferase activity"/>
    <property type="evidence" value="ECO:0007669"/>
    <property type="project" value="UniProtKB-KW"/>
</dbReference>
<protein>
    <submittedName>
        <fullName evidence="2">Methyltransferase type 11</fullName>
    </submittedName>
</protein>